<keyword evidence="4" id="KW-1185">Reference proteome</keyword>
<evidence type="ECO:0000313" key="4">
    <source>
        <dbReference type="Proteomes" id="UP000014148"/>
    </source>
</evidence>
<dbReference type="SUPFAM" id="SSF52317">
    <property type="entry name" value="Class I glutamine amidotransferase-like"/>
    <property type="match status" value="1"/>
</dbReference>
<dbReference type="RefSeq" id="WP_010742748.1">
    <property type="nucleotide sequence ID" value="NZ_KB946253.1"/>
</dbReference>
<dbReference type="OrthoDB" id="9792284at2"/>
<dbReference type="InterPro" id="IPR032633">
    <property type="entry name" value="ThiJ-like"/>
</dbReference>
<accession>R2NK25</accession>
<dbReference type="PATRIC" id="fig|1158601.3.peg.3946"/>
<dbReference type="EMBL" id="AJAK01000030">
    <property type="protein sequence ID" value="EOH72392.1"/>
    <property type="molecule type" value="Genomic_DNA"/>
</dbReference>
<dbReference type="Proteomes" id="UP000014148">
    <property type="component" value="Unassembled WGS sequence"/>
</dbReference>
<evidence type="ECO:0000313" key="1">
    <source>
        <dbReference type="EMBL" id="EOH72392.1"/>
    </source>
</evidence>
<evidence type="ECO:0008006" key="5">
    <source>
        <dbReference type="Google" id="ProtNLM"/>
    </source>
</evidence>
<proteinExistence type="predicted"/>
<dbReference type="Pfam" id="PF17124">
    <property type="entry name" value="ThiJ_like"/>
    <property type="match status" value="1"/>
</dbReference>
<name>R2NK25_9ENTE</name>
<comment type="caution">
    <text evidence="1">The sequence shown here is derived from an EMBL/GenBank/DDBJ whole genome shotgun (WGS) entry which is preliminary data.</text>
</comment>
<evidence type="ECO:0000313" key="2">
    <source>
        <dbReference type="EMBL" id="EOT70282.1"/>
    </source>
</evidence>
<gene>
    <name evidence="2" type="ORF">I585_01761</name>
    <name evidence="1" type="ORF">UAI_03977</name>
</gene>
<organism evidence="1 3">
    <name type="scientific">Enterococcus malodoratus ATCC 43197</name>
    <dbReference type="NCBI Taxonomy" id="1158601"/>
    <lineage>
        <taxon>Bacteria</taxon>
        <taxon>Bacillati</taxon>
        <taxon>Bacillota</taxon>
        <taxon>Bacilli</taxon>
        <taxon>Lactobacillales</taxon>
        <taxon>Enterococcaceae</taxon>
        <taxon>Enterococcus</taxon>
    </lineage>
</organism>
<protein>
    <recommendedName>
        <fullName evidence="5">DJ-1/PfpI domain-containing protein</fullName>
    </recommendedName>
</protein>
<reference evidence="1 3" key="1">
    <citation type="submission" date="2013-02" db="EMBL/GenBank/DDBJ databases">
        <title>The Genome Sequence of Enterococcus malodoratus ATCC_43197.</title>
        <authorList>
            <consortium name="The Broad Institute Genome Sequencing Platform"/>
            <consortium name="The Broad Institute Genome Sequencing Center for Infectious Disease"/>
            <person name="Earl A.M."/>
            <person name="Gilmore M.S."/>
            <person name="Lebreton F."/>
            <person name="Walker B."/>
            <person name="Young S.K."/>
            <person name="Zeng Q."/>
            <person name="Gargeya S."/>
            <person name="Fitzgerald M."/>
            <person name="Haas B."/>
            <person name="Abouelleil A."/>
            <person name="Alvarado L."/>
            <person name="Arachchi H.M."/>
            <person name="Berlin A.M."/>
            <person name="Chapman S.B."/>
            <person name="Dewar J."/>
            <person name="Goldberg J."/>
            <person name="Griggs A."/>
            <person name="Gujja S."/>
            <person name="Hansen M."/>
            <person name="Howarth C."/>
            <person name="Imamovic A."/>
            <person name="Larimer J."/>
            <person name="McCowan C."/>
            <person name="Murphy C."/>
            <person name="Neiman D."/>
            <person name="Pearson M."/>
            <person name="Priest M."/>
            <person name="Roberts A."/>
            <person name="Saif S."/>
            <person name="Shea T."/>
            <person name="Sisk P."/>
            <person name="Sykes S."/>
            <person name="Wortman J."/>
            <person name="Nusbaum C."/>
            <person name="Birren B."/>
        </authorList>
    </citation>
    <scope>NUCLEOTIDE SEQUENCE [LARGE SCALE GENOMIC DNA]</scope>
    <source>
        <strain evidence="1 3">ATCC 43197</strain>
    </source>
</reference>
<dbReference type="PANTHER" id="PTHR43068">
    <property type="entry name" value="SLR1854 PROTEIN"/>
    <property type="match status" value="1"/>
</dbReference>
<dbReference type="eggNOG" id="COG0693">
    <property type="taxonomic scope" value="Bacteria"/>
</dbReference>
<sequence>MILIPLPHYGFDPTESAVPWEYLTSRGVEIVFATPNGKAAAADERLITGRGFGVFKTFLMANDTAIEAYQRMSADTAFKHPISYSEIKASDYDGLILPGGHDKGMKTYLESTVLQAKVAKFFAEKKIIGAICHGTVLAIRTINPQNQRSVLYDYQTTSLLKMQEMSAYYLTVLWLSDYYRTYPITVEDEVKSGLKSSKQFQSGVFSLRRDSLKNESPAFVTEDRNYLSARWPGDAYTFSKRFYHLLKKVK</sequence>
<dbReference type="PANTHER" id="PTHR43068:SF1">
    <property type="entry name" value="SLR1854 PROTEIN"/>
    <property type="match status" value="1"/>
</dbReference>
<dbReference type="EMBL" id="ASWA01000002">
    <property type="protein sequence ID" value="EOT70282.1"/>
    <property type="molecule type" value="Genomic_DNA"/>
</dbReference>
<dbReference type="AlphaFoldDB" id="R2NK25"/>
<reference evidence="2 4" key="2">
    <citation type="submission" date="2013-03" db="EMBL/GenBank/DDBJ databases">
        <title>The Genome Sequence of Enterococcus malodoratus ATCC_43197 (PacBio/Illumina hybrid assembly).</title>
        <authorList>
            <consortium name="The Broad Institute Genomics Platform"/>
            <consortium name="The Broad Institute Genome Sequencing Center for Infectious Disease"/>
            <person name="Earl A."/>
            <person name="Russ C."/>
            <person name="Gilmore M."/>
            <person name="Surin D."/>
            <person name="Walker B."/>
            <person name="Young S."/>
            <person name="Zeng Q."/>
            <person name="Gargeya S."/>
            <person name="Fitzgerald M."/>
            <person name="Haas B."/>
            <person name="Abouelleil A."/>
            <person name="Allen A.W."/>
            <person name="Alvarado L."/>
            <person name="Arachchi H.M."/>
            <person name="Berlin A.M."/>
            <person name="Chapman S.B."/>
            <person name="Gainer-Dewar J."/>
            <person name="Goldberg J."/>
            <person name="Griggs A."/>
            <person name="Gujja S."/>
            <person name="Hansen M."/>
            <person name="Howarth C."/>
            <person name="Imamovic A."/>
            <person name="Ireland A."/>
            <person name="Larimer J."/>
            <person name="McCowan C."/>
            <person name="Murphy C."/>
            <person name="Pearson M."/>
            <person name="Poon T.W."/>
            <person name="Priest M."/>
            <person name="Roberts A."/>
            <person name="Saif S."/>
            <person name="Shea T."/>
            <person name="Sisk P."/>
            <person name="Sykes S."/>
            <person name="Wortman J."/>
            <person name="Nusbaum C."/>
            <person name="Birren B."/>
        </authorList>
    </citation>
    <scope>NUCLEOTIDE SEQUENCE [LARGE SCALE GENOMIC DNA]</scope>
    <source>
        <strain evidence="2 4">ATCC 43197</strain>
    </source>
</reference>
<dbReference type="Gene3D" id="3.40.50.880">
    <property type="match status" value="1"/>
</dbReference>
<dbReference type="Proteomes" id="UP000013783">
    <property type="component" value="Unassembled WGS sequence"/>
</dbReference>
<evidence type="ECO:0000313" key="3">
    <source>
        <dbReference type="Proteomes" id="UP000013783"/>
    </source>
</evidence>
<dbReference type="STRING" id="71451.RV07_GL000278"/>
<dbReference type="InterPro" id="IPR029062">
    <property type="entry name" value="Class_I_gatase-like"/>
</dbReference>